<reference evidence="4" key="1">
    <citation type="journal article" date="2023" name="DNA Res.">
        <title>Chromosome-level genome assembly of Phrynocephalus forsythii using third-generation DNA sequencing and Hi-C analysis.</title>
        <authorList>
            <person name="Qi Y."/>
            <person name="Zhao W."/>
            <person name="Zhao Y."/>
            <person name="Niu C."/>
            <person name="Cao S."/>
            <person name="Zhang Y."/>
        </authorList>
    </citation>
    <scope>NUCLEOTIDE SEQUENCE</scope>
    <source>
        <tissue evidence="4">Muscle</tissue>
    </source>
</reference>
<dbReference type="InterPro" id="IPR054517">
    <property type="entry name" value="SPEF2_D5"/>
</dbReference>
<dbReference type="Pfam" id="PF24082">
    <property type="entry name" value="SPEF2_C"/>
    <property type="match status" value="1"/>
</dbReference>
<comment type="caution">
    <text evidence="4">The sequence shown here is derived from an EMBL/GenBank/DDBJ whole genome shotgun (WGS) entry which is preliminary data.</text>
</comment>
<sequence length="1909" mass="218716">SGRLEAALRRLRERAGRHGDGTRLAARAGLAPRKQQEGLERAPFAAMTDILCDWLNHEVKLSRTVDQESFPREFASGYLIGELLNKFELQDDFDQFSQNRLASAKLNNFSRMEPTLQLLGVQFDQNVARNIMTEQPGAATKLIYQLYVALEKKKKAGLTGVAMDAMRPSAHAKLKSVGTEMYRERLKSLVPRQADLSLQQISESFHNKSKNLENKIVSMQFLKQEQEKKIQDEKKTQDMEKKLVEKRRQNEVMAKIQAAIIQIPKPMPQHTVKAIQEQKLLRKKKEAENTYAEIRKFEKQMRKEIAIPAKLTESMIQVVAHAPELDATTPAITELLNTYSDDEYIRKIQKRLEEDSFAREQREKRRRKMLRDQLIAHEAQEEAYREEQLINRLMRQSQQERRIAVQLMHVRHEKEVMWQNRIFREKQFEERRLKEFQEALDREAALAKQEKIDLEEQALKEKQLHAKLLAERAEVRYKKHYAICWEVVEQMIDLVTKIGEYRMLTNNLIPSKLMRDWKELFLKGKPIYEQAEIDPLPADPTPEQLVELEKMNLLDEKDYEEYKTMIEEWYPPEEIRANKPPPSNIILGHVIHRLMEIFYPPEPEPPPPVFSPFPIKGCILGKLFSGKSTCLKFLEKACNIQVLSIDALIVEAIQAFHENEMASETTLIQSCKLEVPSLNQIAVLKEASRASIITIKAYYDIAEANLNLLPAEEPKEAEQKSGSIQLSDQEEMSDLEDELSKLSIRAQLGAGAEMLLKKGKSIPDELLVGIMVEAISRLLPEKGWIMDGFPVTLNQAKLLEKALTGRDPDQAEANANNLRKPVLVIDPAAPKDPPIHPPGLDFAILLDVSDSVVLDRVASLRSKFFQIGQETGKQMSGAELRRREKVESVRSQMQHRIISFLETWPKLEAWYSEQQNILIKVNAEAEEDLMCQRVKEILVEQLVKIENMRKEKEKRDAEKLQEVILPLPEEEAHAVAPEKVEDAAIAPPVEIQEPPSPSPDAKESKDSPVTETPVKGKKGKKDKSAKEKEGKPGTPRGKGQGKTLSPSPEDVLPPAPIEPPPIKPGSSEWVYVDEPLPQEVPEFLVPYWETVEKTYVNNIKATLGRLRAEEHFIIHYLSDIRKHFKEFLKRPDHKQEFVTQWQADYNLVADDLWDDDETKDELHQRVTDLRDRLWDICENRREEAEQERYEIMSNGWLPDRMGLLMNHIFSLMQAEVDRFQDTKRLLHDYYRGMEGKIPTETSTEFTRIPLIELVEREQSVEEGKTSRIPMIVHQSPSPEVNRERIKAIPVKVKEDLFSESAIFNFGPDEKLITETWHNIVTAISNMVTAEIQSKEAEEEKERLQQEMKEKERLKSSQASTGKGGKEGKGKGGKGGKEGKEGKGGKEAKGKEGKDGKKGKKKGSHSPPVVEAAPVPLSPEELKKQELRLKIKQEYFAALEHEAEAAKSRLELLRVKAVAFAEELQSKAEETFRNMEKWLGERYLAEMSSVDKLIEVARNHIETSTRIQYELVLEGTEFYINGDIKIFPDPVPPPRPPSVETATNGTLTISQLSTLHKQFLQVAPKGFMPTKTFIDIVFDLVTLNLGSNMLPDTWMHLSIYDLQSLASLLTVESDTVDWRKFLQAAAQPWPMPSVVELLETLQRFQAVDIGRSGFVTQEEYEQAGLWFKESEDLVIPENPTEPLPFNRQEHLIKFFFTLFSDPEKDPPQLNYTEMLLYFASHPDAIEGVYRALSVATGTKIQRKKDKFSSIPHLFTPSAERLIASDAHDDLMEEEAGEEGEDEEEEKEKEDELDSFANEGNISLATLLRVFQHETNKAADNHRFSGYLTAENNYEHFIKVYKDLGSEEMEPIPVALLLKHPFMQDLINSYQGYKLHTIYEPDGKLPWVRVSHLTGLSKWSALMIVLKGLKF</sequence>
<evidence type="ECO:0000259" key="3">
    <source>
        <dbReference type="PROSITE" id="PS50021"/>
    </source>
</evidence>
<feature type="compositionally biased region" description="Basic and acidic residues" evidence="2">
    <location>
        <begin position="1022"/>
        <end position="1031"/>
    </location>
</feature>
<dbReference type="GO" id="GO:0005737">
    <property type="term" value="C:cytoplasm"/>
    <property type="evidence" value="ECO:0007669"/>
    <property type="project" value="UniProtKB-ARBA"/>
</dbReference>
<feature type="coiled-coil region" evidence="1">
    <location>
        <begin position="426"/>
        <end position="457"/>
    </location>
</feature>
<evidence type="ECO:0000313" key="5">
    <source>
        <dbReference type="Proteomes" id="UP001142489"/>
    </source>
</evidence>
<dbReference type="GO" id="GO:0097225">
    <property type="term" value="C:sperm midpiece"/>
    <property type="evidence" value="ECO:0007669"/>
    <property type="project" value="TreeGrafter"/>
</dbReference>
<organism evidence="4 5">
    <name type="scientific">Phrynocephalus forsythii</name>
    <dbReference type="NCBI Taxonomy" id="171643"/>
    <lineage>
        <taxon>Eukaryota</taxon>
        <taxon>Metazoa</taxon>
        <taxon>Chordata</taxon>
        <taxon>Craniata</taxon>
        <taxon>Vertebrata</taxon>
        <taxon>Euteleostomi</taxon>
        <taxon>Lepidosauria</taxon>
        <taxon>Squamata</taxon>
        <taxon>Bifurcata</taxon>
        <taxon>Unidentata</taxon>
        <taxon>Episquamata</taxon>
        <taxon>Toxicofera</taxon>
        <taxon>Iguania</taxon>
        <taxon>Acrodonta</taxon>
        <taxon>Agamidae</taxon>
        <taxon>Agaminae</taxon>
        <taxon>Phrynocephalus</taxon>
    </lineage>
</organism>
<feature type="coiled-coil region" evidence="1">
    <location>
        <begin position="209"/>
        <end position="242"/>
    </location>
</feature>
<dbReference type="PANTHER" id="PTHR14919">
    <property type="entry name" value="KPL2-RELATED"/>
    <property type="match status" value="1"/>
</dbReference>
<proteinExistence type="predicted"/>
<keyword evidence="1" id="KW-0175">Coiled coil</keyword>
<dbReference type="InterPro" id="IPR052634">
    <property type="entry name" value="Sperm_flagellar-bone_growth"/>
</dbReference>
<name>A0A9Q1B3V7_9SAUR</name>
<dbReference type="EMBL" id="JAPFRF010000004">
    <property type="protein sequence ID" value="KAJ7335057.1"/>
    <property type="molecule type" value="Genomic_DNA"/>
</dbReference>
<dbReference type="OrthoDB" id="62528at2759"/>
<feature type="compositionally biased region" description="Basic and acidic residues" evidence="2">
    <location>
        <begin position="1363"/>
        <end position="1395"/>
    </location>
</feature>
<feature type="coiled-coil region" evidence="1">
    <location>
        <begin position="1435"/>
        <end position="1480"/>
    </location>
</feature>
<dbReference type="InterPro" id="IPR056199">
    <property type="entry name" value="SPEF2_C"/>
</dbReference>
<evidence type="ECO:0000313" key="4">
    <source>
        <dbReference type="EMBL" id="KAJ7335057.1"/>
    </source>
</evidence>
<feature type="compositionally biased region" description="Basic and acidic residues" evidence="2">
    <location>
        <begin position="1333"/>
        <end position="1354"/>
    </location>
</feature>
<dbReference type="PANTHER" id="PTHR14919:SF0">
    <property type="entry name" value="SPERM FLAGELLAR PROTEIN 2"/>
    <property type="match status" value="1"/>
</dbReference>
<evidence type="ECO:0000256" key="2">
    <source>
        <dbReference type="SAM" id="MobiDB-lite"/>
    </source>
</evidence>
<dbReference type="PROSITE" id="PS50021">
    <property type="entry name" value="CH"/>
    <property type="match status" value="1"/>
</dbReference>
<accession>A0A9Q1B3V7</accession>
<dbReference type="Gene3D" id="3.40.50.300">
    <property type="entry name" value="P-loop containing nucleotide triphosphate hydrolases"/>
    <property type="match status" value="1"/>
</dbReference>
<feature type="coiled-coil region" evidence="1">
    <location>
        <begin position="935"/>
        <end position="963"/>
    </location>
</feature>
<dbReference type="SUPFAM" id="SSF52540">
    <property type="entry name" value="P-loop containing nucleoside triphosphate hydrolases"/>
    <property type="match status" value="1"/>
</dbReference>
<dbReference type="Pfam" id="PF22946">
    <property type="entry name" value="SPEF2_D5"/>
    <property type="match status" value="1"/>
</dbReference>
<evidence type="ECO:0000256" key="1">
    <source>
        <dbReference type="SAM" id="Coils"/>
    </source>
</evidence>
<feature type="region of interest" description="Disordered" evidence="2">
    <location>
        <begin position="989"/>
        <end position="1066"/>
    </location>
</feature>
<dbReference type="Pfam" id="PF06294">
    <property type="entry name" value="CH_2"/>
    <property type="match status" value="1"/>
</dbReference>
<feature type="non-terminal residue" evidence="4">
    <location>
        <position position="1909"/>
    </location>
</feature>
<dbReference type="Pfam" id="PF00406">
    <property type="entry name" value="ADK"/>
    <property type="match status" value="1"/>
</dbReference>
<dbReference type="Proteomes" id="UP001142489">
    <property type="component" value="Unassembled WGS sequence"/>
</dbReference>
<feature type="region of interest" description="Disordered" evidence="2">
    <location>
        <begin position="1333"/>
        <end position="1416"/>
    </location>
</feature>
<keyword evidence="5" id="KW-1185">Reference proteome</keyword>
<feature type="domain" description="Calponin-homology (CH)" evidence="3">
    <location>
        <begin position="45"/>
        <end position="151"/>
    </location>
</feature>
<dbReference type="SUPFAM" id="SSF47473">
    <property type="entry name" value="EF-hand"/>
    <property type="match status" value="1"/>
</dbReference>
<feature type="coiled-coil region" evidence="1">
    <location>
        <begin position="367"/>
        <end position="396"/>
    </location>
</feature>
<dbReference type="InterPro" id="IPR010441">
    <property type="entry name" value="CH_2"/>
</dbReference>
<dbReference type="InterPro" id="IPR011992">
    <property type="entry name" value="EF-hand-dom_pair"/>
</dbReference>
<feature type="compositionally biased region" description="Pro residues" evidence="2">
    <location>
        <begin position="1051"/>
        <end position="1063"/>
    </location>
</feature>
<gene>
    <name evidence="4" type="ORF">JRQ81_012998</name>
</gene>
<dbReference type="Gene3D" id="1.10.418.10">
    <property type="entry name" value="Calponin-like domain"/>
    <property type="match status" value="1"/>
</dbReference>
<dbReference type="InterPro" id="IPR027417">
    <property type="entry name" value="P-loop_NTPase"/>
</dbReference>
<dbReference type="InterPro" id="IPR036872">
    <property type="entry name" value="CH_dom_sf"/>
</dbReference>
<protein>
    <recommendedName>
        <fullName evidence="3">Calponin-homology (CH) domain-containing protein</fullName>
    </recommendedName>
</protein>
<feature type="region of interest" description="Disordered" evidence="2">
    <location>
        <begin position="1770"/>
        <end position="1791"/>
    </location>
</feature>
<dbReference type="InterPro" id="IPR001715">
    <property type="entry name" value="CH_dom"/>
</dbReference>
<dbReference type="GO" id="GO:0007288">
    <property type="term" value="P:sperm axoneme assembly"/>
    <property type="evidence" value="ECO:0007669"/>
    <property type="project" value="TreeGrafter"/>
</dbReference>
<dbReference type="GO" id="GO:0002177">
    <property type="term" value="C:manchette"/>
    <property type="evidence" value="ECO:0007669"/>
    <property type="project" value="TreeGrafter"/>
</dbReference>